<organism evidence="6 7">
    <name type="scientific">Clostridium isatidis</name>
    <dbReference type="NCBI Taxonomy" id="182773"/>
    <lineage>
        <taxon>Bacteria</taxon>
        <taxon>Bacillati</taxon>
        <taxon>Bacillota</taxon>
        <taxon>Clostridia</taxon>
        <taxon>Eubacteriales</taxon>
        <taxon>Clostridiaceae</taxon>
        <taxon>Clostridium</taxon>
    </lineage>
</organism>
<dbReference type="SUPFAM" id="SSF55120">
    <property type="entry name" value="Pseudouridine synthase"/>
    <property type="match status" value="1"/>
</dbReference>
<protein>
    <recommendedName>
        <fullName evidence="4">Pseudouridine synthase</fullName>
        <ecNumber evidence="4">5.4.99.-</ecNumber>
    </recommendedName>
</protein>
<evidence type="ECO:0000256" key="2">
    <source>
        <dbReference type="ARBA" id="ARBA00023235"/>
    </source>
</evidence>
<evidence type="ECO:0000313" key="6">
    <source>
        <dbReference type="EMBL" id="ASW44425.1"/>
    </source>
</evidence>
<dbReference type="SMART" id="SM00363">
    <property type="entry name" value="S4"/>
    <property type="match status" value="1"/>
</dbReference>
<reference evidence="6 7" key="1">
    <citation type="submission" date="2016-08" db="EMBL/GenBank/DDBJ databases">
        <title>Complete Genome Sequence Of The Indigo Reducing Clostridium isatidis DSM15098.</title>
        <authorList>
            <person name="Little G.T."/>
            <person name="Minton N.P."/>
        </authorList>
    </citation>
    <scope>NUCLEOTIDE SEQUENCE [LARGE SCALE GENOMIC DNA]</scope>
    <source>
        <strain evidence="6 7">DSM 15098</strain>
    </source>
</reference>
<gene>
    <name evidence="6" type="ORF">BEN51_01805</name>
</gene>
<evidence type="ECO:0000256" key="3">
    <source>
        <dbReference type="PROSITE-ProRule" id="PRU00182"/>
    </source>
</evidence>
<evidence type="ECO:0000259" key="5">
    <source>
        <dbReference type="SMART" id="SM00363"/>
    </source>
</evidence>
<dbReference type="InterPro" id="IPR036986">
    <property type="entry name" value="S4_RNA-bd_sf"/>
</dbReference>
<dbReference type="GO" id="GO:0000455">
    <property type="term" value="P:enzyme-directed rRNA pseudouridine synthesis"/>
    <property type="evidence" value="ECO:0007669"/>
    <property type="project" value="UniProtKB-ARBA"/>
</dbReference>
<dbReference type="Gene3D" id="3.10.290.10">
    <property type="entry name" value="RNA-binding S4 domain"/>
    <property type="match status" value="1"/>
</dbReference>
<dbReference type="AlphaFoldDB" id="A0A343JFW7"/>
<dbReference type="InterPro" id="IPR050343">
    <property type="entry name" value="RsuA_PseudoU_synthase"/>
</dbReference>
<dbReference type="Gene3D" id="3.30.70.1560">
    <property type="entry name" value="Alpha-L RNA-binding motif"/>
    <property type="match status" value="1"/>
</dbReference>
<dbReference type="InterPro" id="IPR002942">
    <property type="entry name" value="S4_RNA-bd"/>
</dbReference>
<dbReference type="PANTHER" id="PTHR47683">
    <property type="entry name" value="PSEUDOURIDINE SYNTHASE FAMILY PROTEIN-RELATED"/>
    <property type="match status" value="1"/>
</dbReference>
<accession>A0A343JFW7</accession>
<dbReference type="InterPro" id="IPR018496">
    <property type="entry name" value="PsdUridine_synth_RsuA/RluB_CS"/>
</dbReference>
<dbReference type="KEGG" id="cia:BEN51_01805"/>
<dbReference type="NCBIfam" id="NF007784">
    <property type="entry name" value="PRK10475.1"/>
    <property type="match status" value="1"/>
</dbReference>
<keyword evidence="7" id="KW-1185">Reference proteome</keyword>
<dbReference type="FunFam" id="3.30.70.1560:FF:000002">
    <property type="entry name" value="Pseudouridine synthase"/>
    <property type="match status" value="1"/>
</dbReference>
<dbReference type="PROSITE" id="PS50889">
    <property type="entry name" value="S4"/>
    <property type="match status" value="1"/>
</dbReference>
<dbReference type="CDD" id="cd02554">
    <property type="entry name" value="PseudoU_synth_RluF"/>
    <property type="match status" value="1"/>
</dbReference>
<sequence>MRLNKFISETGFCSRREADKLIEAGRVTVDGIIAEMGTKVSENANVKIDGKPIKRVEELVYIALNKPVGITCTTEKKVKGNIVDFVNHEKRIFPIGRLDKDSQGLILLTNDGDIVNKILRAGNNHEKEYIVTVDKPINEKFIKDMSNGVRILGTITKKCKVRKINESTFNIILTQGMNRQIRRMCEALGYNVIKLKRIRIMNIKLGNLKIGQWRNLTKEELVKLNSLINNSIKTEDTDL</sequence>
<dbReference type="InterPro" id="IPR042092">
    <property type="entry name" value="PsdUridine_s_RsuA/RluB/E/F_cat"/>
</dbReference>
<name>A0A343JFW7_9CLOT</name>
<evidence type="ECO:0000256" key="4">
    <source>
        <dbReference type="RuleBase" id="RU003887"/>
    </source>
</evidence>
<keyword evidence="2 4" id="KW-0413">Isomerase</keyword>
<keyword evidence="3" id="KW-0694">RNA-binding</keyword>
<dbReference type="GO" id="GO:0120159">
    <property type="term" value="F:rRNA pseudouridine synthase activity"/>
    <property type="evidence" value="ECO:0007669"/>
    <property type="project" value="UniProtKB-ARBA"/>
</dbReference>
<dbReference type="InterPro" id="IPR006145">
    <property type="entry name" value="PsdUridine_synth_RsuA/RluA"/>
</dbReference>
<dbReference type="SUPFAM" id="SSF55174">
    <property type="entry name" value="Alpha-L RNA-binding motif"/>
    <property type="match status" value="1"/>
</dbReference>
<evidence type="ECO:0000256" key="1">
    <source>
        <dbReference type="ARBA" id="ARBA00008348"/>
    </source>
</evidence>
<dbReference type="PROSITE" id="PS01149">
    <property type="entry name" value="PSI_RSU"/>
    <property type="match status" value="1"/>
</dbReference>
<dbReference type="Pfam" id="PF01479">
    <property type="entry name" value="S4"/>
    <property type="match status" value="1"/>
</dbReference>
<dbReference type="PANTHER" id="PTHR47683:SF2">
    <property type="entry name" value="RNA-BINDING S4 DOMAIN-CONTAINING PROTEIN"/>
    <property type="match status" value="1"/>
</dbReference>
<dbReference type="InterPro" id="IPR000748">
    <property type="entry name" value="PsdUridine_synth_RsuA/RluB/E/F"/>
</dbReference>
<dbReference type="EC" id="5.4.99.-" evidence="4"/>
<dbReference type="NCBIfam" id="TIGR00093">
    <property type="entry name" value="pseudouridine synthase"/>
    <property type="match status" value="1"/>
</dbReference>
<proteinExistence type="inferred from homology"/>
<dbReference type="InterPro" id="IPR020094">
    <property type="entry name" value="TruA/RsuA/RluB/E/F_N"/>
</dbReference>
<dbReference type="EMBL" id="CP016786">
    <property type="protein sequence ID" value="ASW44425.1"/>
    <property type="molecule type" value="Genomic_DNA"/>
</dbReference>
<feature type="domain" description="RNA-binding S4" evidence="5">
    <location>
        <begin position="1"/>
        <end position="58"/>
    </location>
</feature>
<dbReference type="FunFam" id="3.10.290.10:FF:000003">
    <property type="entry name" value="Pseudouridine synthase"/>
    <property type="match status" value="1"/>
</dbReference>
<dbReference type="Proteomes" id="UP000264883">
    <property type="component" value="Chromosome"/>
</dbReference>
<evidence type="ECO:0000313" key="7">
    <source>
        <dbReference type="Proteomes" id="UP000264883"/>
    </source>
</evidence>
<dbReference type="InterPro" id="IPR020103">
    <property type="entry name" value="PsdUridine_synth_cat_dom_sf"/>
</dbReference>
<dbReference type="Pfam" id="PF00849">
    <property type="entry name" value="PseudoU_synth_2"/>
    <property type="match status" value="1"/>
</dbReference>
<comment type="similarity">
    <text evidence="1 4">Belongs to the pseudouridine synthase RsuA family.</text>
</comment>
<dbReference type="Gene3D" id="3.30.70.580">
    <property type="entry name" value="Pseudouridine synthase I, catalytic domain, N-terminal subdomain"/>
    <property type="match status" value="1"/>
</dbReference>
<dbReference type="GO" id="GO:0003723">
    <property type="term" value="F:RNA binding"/>
    <property type="evidence" value="ECO:0007669"/>
    <property type="project" value="UniProtKB-KW"/>
</dbReference>
<dbReference type="OrthoDB" id="9807213at2"/>
<dbReference type="CDD" id="cd00165">
    <property type="entry name" value="S4"/>
    <property type="match status" value="1"/>
</dbReference>